<dbReference type="InterPro" id="IPR019575">
    <property type="entry name" value="Nuop51_4Fe4S-bd"/>
</dbReference>
<evidence type="ECO:0000256" key="5">
    <source>
        <dbReference type="ARBA" id="ARBA00023004"/>
    </source>
</evidence>
<keyword evidence="5" id="KW-0408">Iron</keyword>
<dbReference type="Pfam" id="PF01512">
    <property type="entry name" value="Complex1_51K"/>
    <property type="match status" value="1"/>
</dbReference>
<keyword evidence="9" id="KW-1185">Reference proteome</keyword>
<evidence type="ECO:0000256" key="2">
    <source>
        <dbReference type="ARBA" id="ARBA00007523"/>
    </source>
</evidence>
<dbReference type="Gene3D" id="1.20.1440.230">
    <property type="entry name" value="NADH-ubiquinone oxidoreductase 51kDa subunit, iron-sulphur binding domain"/>
    <property type="match status" value="1"/>
</dbReference>
<dbReference type="InterPro" id="IPR011538">
    <property type="entry name" value="Nuo51_FMN-bd"/>
</dbReference>
<dbReference type="InterPro" id="IPR037225">
    <property type="entry name" value="Nuo51_FMN-bd_sf"/>
</dbReference>
<evidence type="ECO:0000313" key="8">
    <source>
        <dbReference type="EMBL" id="MFC3228467.1"/>
    </source>
</evidence>
<evidence type="ECO:0000256" key="6">
    <source>
        <dbReference type="ARBA" id="ARBA00023014"/>
    </source>
</evidence>
<dbReference type="InterPro" id="IPR037207">
    <property type="entry name" value="Nuop51_4Fe4S-bd_sf"/>
</dbReference>
<protein>
    <submittedName>
        <fullName evidence="8">NADH-ubiquinone oxidoreductase-F iron-sulfur binding region domain-containing protein</fullName>
    </submittedName>
</protein>
<dbReference type="SUPFAM" id="SSF142984">
    <property type="entry name" value="Nqo1 middle domain-like"/>
    <property type="match status" value="1"/>
</dbReference>
<dbReference type="SMART" id="SM00928">
    <property type="entry name" value="NADH_4Fe-4S"/>
    <property type="match status" value="1"/>
</dbReference>
<comment type="similarity">
    <text evidence="2">Belongs to the complex I 51 kDa subunit family.</text>
</comment>
<evidence type="ECO:0000256" key="3">
    <source>
        <dbReference type="ARBA" id="ARBA00022485"/>
    </source>
</evidence>
<dbReference type="Pfam" id="PF10589">
    <property type="entry name" value="NADH_4Fe-4S"/>
    <property type="match status" value="1"/>
</dbReference>
<dbReference type="RefSeq" id="WP_379901605.1">
    <property type="nucleotide sequence ID" value="NZ_JBHRTR010000028.1"/>
</dbReference>
<evidence type="ECO:0000256" key="4">
    <source>
        <dbReference type="ARBA" id="ARBA00022723"/>
    </source>
</evidence>
<dbReference type="Proteomes" id="UP001595528">
    <property type="component" value="Unassembled WGS sequence"/>
</dbReference>
<dbReference type="Gene3D" id="3.10.20.600">
    <property type="match status" value="1"/>
</dbReference>
<evidence type="ECO:0000256" key="1">
    <source>
        <dbReference type="ARBA" id="ARBA00001917"/>
    </source>
</evidence>
<gene>
    <name evidence="8" type="ORF">ACFOGJ_14580</name>
</gene>
<dbReference type="SUPFAM" id="SSF142019">
    <property type="entry name" value="Nqo1 FMN-binding domain-like"/>
    <property type="match status" value="1"/>
</dbReference>
<dbReference type="PANTHER" id="PTHR43578">
    <property type="entry name" value="NADH-QUINONE OXIDOREDUCTASE SUBUNIT F"/>
    <property type="match status" value="1"/>
</dbReference>
<proteinExistence type="inferred from homology"/>
<reference evidence="9" key="1">
    <citation type="journal article" date="2019" name="Int. J. Syst. Evol. Microbiol.">
        <title>The Global Catalogue of Microorganisms (GCM) 10K type strain sequencing project: providing services to taxonomists for standard genome sequencing and annotation.</title>
        <authorList>
            <consortium name="The Broad Institute Genomics Platform"/>
            <consortium name="The Broad Institute Genome Sequencing Center for Infectious Disease"/>
            <person name="Wu L."/>
            <person name="Ma J."/>
        </authorList>
    </citation>
    <scope>NUCLEOTIDE SEQUENCE [LARGE SCALE GENOMIC DNA]</scope>
    <source>
        <strain evidence="9">KCTC 42964</strain>
    </source>
</reference>
<evidence type="ECO:0000313" key="9">
    <source>
        <dbReference type="Proteomes" id="UP001595528"/>
    </source>
</evidence>
<dbReference type="Gene3D" id="3.40.50.11540">
    <property type="entry name" value="NADH-ubiquinone oxidoreductase 51kDa subunit"/>
    <property type="match status" value="1"/>
</dbReference>
<keyword evidence="3" id="KW-0004">4Fe-4S</keyword>
<feature type="domain" description="NADH-ubiquinone oxidoreductase 51kDa subunit iron-sulphur binding" evidence="7">
    <location>
        <begin position="323"/>
        <end position="368"/>
    </location>
</feature>
<name>A0ABV7L2F4_9PROT</name>
<comment type="caution">
    <text evidence="8">The sequence shown here is derived from an EMBL/GenBank/DDBJ whole genome shotgun (WGS) entry which is preliminary data.</text>
</comment>
<organism evidence="8 9">
    <name type="scientific">Marinibaculum pumilum</name>
    <dbReference type="NCBI Taxonomy" id="1766165"/>
    <lineage>
        <taxon>Bacteria</taxon>
        <taxon>Pseudomonadati</taxon>
        <taxon>Pseudomonadota</taxon>
        <taxon>Alphaproteobacteria</taxon>
        <taxon>Rhodospirillales</taxon>
        <taxon>Rhodospirillaceae</taxon>
        <taxon>Marinibaculum</taxon>
    </lineage>
</organism>
<accession>A0ABV7L2F4</accession>
<evidence type="ECO:0000259" key="7">
    <source>
        <dbReference type="SMART" id="SM00928"/>
    </source>
</evidence>
<dbReference type="PANTHER" id="PTHR43578:SF3">
    <property type="entry name" value="NADH-QUINONE OXIDOREDUCTASE SUBUNIT F"/>
    <property type="match status" value="1"/>
</dbReference>
<dbReference type="EMBL" id="JBHRTR010000028">
    <property type="protein sequence ID" value="MFC3228467.1"/>
    <property type="molecule type" value="Genomic_DNA"/>
</dbReference>
<keyword evidence="4" id="KW-0479">Metal-binding</keyword>
<keyword evidence="6" id="KW-0411">Iron-sulfur</keyword>
<sequence>MTASAAFRPAFPAGLLAGAPEDSDGGEPLAAYRERGGYDLWQGLPAADAGSLLAKLQAAALAGRGGAQFPAHRKLRAVRDRPGSDKVVVVNGSEHEPGSVKDRMLLARLPHQVLEGALLAAGLVGAGRILVAVNAEAQAALAAIRAAADAWRAAWPAAASACAVEVVPVPDAYLVGEETALLEVLEGREPLPRQRPPYPTEAGLGGRPTLVHNVETLAWLPPVLGAAAGGMAASMLCSLGPEFAHPGVHEVPLGMPLRDLLYGIGGGLRDGAVLQAVQVGGPALAFLGPDRFDLPLDEAALRAAGSGLGCGVVRGFSERDCMIDVLAALMAFFAEASCGQCPECRMETNMCLAILRQVQAGKGSEALLARIPQLFELAEGKGLCGLIAMPQAPLRSGLQLFEGAFAAHLSGAPCPVCRESVTRLAG</sequence>
<dbReference type="SUPFAM" id="SSF140490">
    <property type="entry name" value="Nqo1C-terminal domain-like"/>
    <property type="match status" value="1"/>
</dbReference>
<comment type="cofactor">
    <cofactor evidence="1">
        <name>FMN</name>
        <dbReference type="ChEBI" id="CHEBI:58210"/>
    </cofactor>
</comment>